<accession>A0ACC0KHQ9</accession>
<comment type="caution">
    <text evidence="1">The sequence shown here is derived from an EMBL/GenBank/DDBJ whole genome shotgun (WGS) entry which is preliminary data.</text>
</comment>
<dbReference type="EMBL" id="CM046106">
    <property type="protein sequence ID" value="KAI8436076.1"/>
    <property type="molecule type" value="Genomic_DNA"/>
</dbReference>
<evidence type="ECO:0000313" key="2">
    <source>
        <dbReference type="Proteomes" id="UP001064048"/>
    </source>
</evidence>
<protein>
    <submittedName>
        <fullName evidence="1">Uncharacterized protein</fullName>
    </submittedName>
</protein>
<gene>
    <name evidence="1" type="ORF">MSG28_004188</name>
</gene>
<feature type="non-terminal residue" evidence="1">
    <location>
        <position position="127"/>
    </location>
</feature>
<evidence type="ECO:0000313" key="1">
    <source>
        <dbReference type="EMBL" id="KAI8436076.1"/>
    </source>
</evidence>
<proteinExistence type="predicted"/>
<sequence>MGRINKIVFEHVLSIVVLEPCVRKRQSDDILLVQTAGGVQYSNTPASAPPDQDSGLGTLIAGGVILCLGMLFAARWGGGKEANSSGAAGLTALNPSTDPLVAEQYAPVRDAPPAPDDEMRNLMDNKD</sequence>
<organism evidence="1 2">
    <name type="scientific">Choristoneura fumiferana</name>
    <name type="common">Spruce budworm moth</name>
    <name type="synonym">Archips fumiferana</name>
    <dbReference type="NCBI Taxonomy" id="7141"/>
    <lineage>
        <taxon>Eukaryota</taxon>
        <taxon>Metazoa</taxon>
        <taxon>Ecdysozoa</taxon>
        <taxon>Arthropoda</taxon>
        <taxon>Hexapoda</taxon>
        <taxon>Insecta</taxon>
        <taxon>Pterygota</taxon>
        <taxon>Neoptera</taxon>
        <taxon>Endopterygota</taxon>
        <taxon>Lepidoptera</taxon>
        <taxon>Glossata</taxon>
        <taxon>Ditrysia</taxon>
        <taxon>Tortricoidea</taxon>
        <taxon>Tortricidae</taxon>
        <taxon>Tortricinae</taxon>
        <taxon>Choristoneura</taxon>
    </lineage>
</organism>
<reference evidence="1 2" key="1">
    <citation type="journal article" date="2022" name="Genome Biol. Evol.">
        <title>The Spruce Budworm Genome: Reconstructing the Evolutionary History of Antifreeze Proteins.</title>
        <authorList>
            <person name="Beliveau C."/>
            <person name="Gagne P."/>
            <person name="Picq S."/>
            <person name="Vernygora O."/>
            <person name="Keeling C.I."/>
            <person name="Pinkney K."/>
            <person name="Doucet D."/>
            <person name="Wen F."/>
            <person name="Johnston J.S."/>
            <person name="Maaroufi H."/>
            <person name="Boyle B."/>
            <person name="Laroche J."/>
            <person name="Dewar K."/>
            <person name="Juretic N."/>
            <person name="Blackburn G."/>
            <person name="Nisole A."/>
            <person name="Brunet B."/>
            <person name="Brandao M."/>
            <person name="Lumley L."/>
            <person name="Duan J."/>
            <person name="Quan G."/>
            <person name="Lucarotti C.J."/>
            <person name="Roe A.D."/>
            <person name="Sperling F.A.H."/>
            <person name="Levesque R.C."/>
            <person name="Cusson M."/>
        </authorList>
    </citation>
    <scope>NUCLEOTIDE SEQUENCE [LARGE SCALE GENOMIC DNA]</scope>
    <source>
        <strain evidence="1">Glfc:IPQL:Cfum</strain>
    </source>
</reference>
<keyword evidence="2" id="KW-1185">Reference proteome</keyword>
<name>A0ACC0KHQ9_CHOFU</name>
<dbReference type="Proteomes" id="UP001064048">
    <property type="component" value="Chromosome 6"/>
</dbReference>